<dbReference type="EMBL" id="JAINUG010002536">
    <property type="protein sequence ID" value="KAJ8347513.1"/>
    <property type="molecule type" value="Genomic_DNA"/>
</dbReference>
<gene>
    <name evidence="2" type="ORF">AAFF_G00190630</name>
</gene>
<keyword evidence="3" id="KW-1185">Reference proteome</keyword>
<sequence>MRCYSAKTCYLRSSHHHHRLHAAAQPGEEEERGGCDDDALGAGGATPHSGRRPWQEKEGGSSRTAEKKERTERDHRKAVCSAQLLLSFTRASNSLLAEYSYPPRCQGNTSPRQAPPPREARLSVSPPAGRAAGFACLLRQAQITGESQKRAPLRRYLQHATISTTSVCPSTTHPTVSDAVLNSIKLEHKPGQAVSFP</sequence>
<organism evidence="2 3">
    <name type="scientific">Aldrovandia affinis</name>
    <dbReference type="NCBI Taxonomy" id="143900"/>
    <lineage>
        <taxon>Eukaryota</taxon>
        <taxon>Metazoa</taxon>
        <taxon>Chordata</taxon>
        <taxon>Craniata</taxon>
        <taxon>Vertebrata</taxon>
        <taxon>Euteleostomi</taxon>
        <taxon>Actinopterygii</taxon>
        <taxon>Neopterygii</taxon>
        <taxon>Teleostei</taxon>
        <taxon>Notacanthiformes</taxon>
        <taxon>Halosauridae</taxon>
        <taxon>Aldrovandia</taxon>
    </lineage>
</organism>
<reference evidence="2" key="1">
    <citation type="journal article" date="2023" name="Science">
        <title>Genome structures resolve the early diversification of teleost fishes.</title>
        <authorList>
            <person name="Parey E."/>
            <person name="Louis A."/>
            <person name="Montfort J."/>
            <person name="Bouchez O."/>
            <person name="Roques C."/>
            <person name="Iampietro C."/>
            <person name="Lluch J."/>
            <person name="Castinel A."/>
            <person name="Donnadieu C."/>
            <person name="Desvignes T."/>
            <person name="Floi Bucao C."/>
            <person name="Jouanno E."/>
            <person name="Wen M."/>
            <person name="Mejri S."/>
            <person name="Dirks R."/>
            <person name="Jansen H."/>
            <person name="Henkel C."/>
            <person name="Chen W.J."/>
            <person name="Zahm M."/>
            <person name="Cabau C."/>
            <person name="Klopp C."/>
            <person name="Thompson A.W."/>
            <person name="Robinson-Rechavi M."/>
            <person name="Braasch I."/>
            <person name="Lecointre G."/>
            <person name="Bobe J."/>
            <person name="Postlethwait J.H."/>
            <person name="Berthelot C."/>
            <person name="Roest Crollius H."/>
            <person name="Guiguen Y."/>
        </authorList>
    </citation>
    <scope>NUCLEOTIDE SEQUENCE</scope>
    <source>
        <strain evidence="2">NC1722</strain>
    </source>
</reference>
<feature type="compositionally biased region" description="Acidic residues" evidence="1">
    <location>
        <begin position="27"/>
        <end position="39"/>
    </location>
</feature>
<accession>A0AAD7VX01</accession>
<dbReference type="Proteomes" id="UP001221898">
    <property type="component" value="Unassembled WGS sequence"/>
</dbReference>
<evidence type="ECO:0000313" key="2">
    <source>
        <dbReference type="EMBL" id="KAJ8347513.1"/>
    </source>
</evidence>
<evidence type="ECO:0000256" key="1">
    <source>
        <dbReference type="SAM" id="MobiDB-lite"/>
    </source>
</evidence>
<comment type="caution">
    <text evidence="2">The sequence shown here is derived from an EMBL/GenBank/DDBJ whole genome shotgun (WGS) entry which is preliminary data.</text>
</comment>
<protein>
    <submittedName>
        <fullName evidence="2">Uncharacterized protein</fullName>
    </submittedName>
</protein>
<dbReference type="AlphaFoldDB" id="A0AAD7VX01"/>
<feature type="region of interest" description="Disordered" evidence="1">
    <location>
        <begin position="15"/>
        <end position="76"/>
    </location>
</feature>
<evidence type="ECO:0000313" key="3">
    <source>
        <dbReference type="Proteomes" id="UP001221898"/>
    </source>
</evidence>
<name>A0AAD7VX01_9TELE</name>
<feature type="region of interest" description="Disordered" evidence="1">
    <location>
        <begin position="100"/>
        <end position="126"/>
    </location>
</feature>
<feature type="compositionally biased region" description="Basic and acidic residues" evidence="1">
    <location>
        <begin position="53"/>
        <end position="76"/>
    </location>
</feature>
<proteinExistence type="predicted"/>